<dbReference type="PANTHER" id="PTHR12861">
    <property type="entry name" value="TRANSLOCON-ASSOCIATED PROTEIN, BETA SUBUNIT PRECURSOR TRAP-BETA SIGNAL SEQUENCE RECEPTOR BETA SUBUNIT"/>
    <property type="match status" value="1"/>
</dbReference>
<evidence type="ECO:0000256" key="1">
    <source>
        <dbReference type="SAM" id="Phobius"/>
    </source>
</evidence>
<dbReference type="AlphaFoldDB" id="A0A6A4QG38"/>
<keyword evidence="1" id="KW-0472">Membrane</keyword>
<reference evidence="4" key="1">
    <citation type="journal article" date="2020" name="Nat. Commun.">
        <title>Genome sequence of the cluster root forming white lupin.</title>
        <authorList>
            <person name="Hufnagel B."/>
            <person name="Marques A."/>
            <person name="Soriano A."/>
            <person name="Marques L."/>
            <person name="Divol F."/>
            <person name="Doumas P."/>
            <person name="Sallet E."/>
            <person name="Mancinotti D."/>
            <person name="Carrere S."/>
            <person name="Marande W."/>
            <person name="Arribat S."/>
            <person name="Keller J."/>
            <person name="Huneau C."/>
            <person name="Blein T."/>
            <person name="Aime D."/>
            <person name="Laguerre M."/>
            <person name="Taylor J."/>
            <person name="Schubert V."/>
            <person name="Nelson M."/>
            <person name="Geu-Flores F."/>
            <person name="Crespi M."/>
            <person name="Gallardo-Guerrero K."/>
            <person name="Delaux P.-M."/>
            <person name="Salse J."/>
            <person name="Berges H."/>
            <person name="Guyot R."/>
            <person name="Gouzy J."/>
            <person name="Peret B."/>
        </authorList>
    </citation>
    <scope>NUCLEOTIDE SEQUENCE [LARGE SCALE GENOMIC DNA]</scope>
    <source>
        <strain evidence="4">cv. Amiga</strain>
    </source>
</reference>
<feature type="signal peptide" evidence="2">
    <location>
        <begin position="1"/>
        <end position="25"/>
    </location>
</feature>
<keyword evidence="2" id="KW-0732">Signal</keyword>
<evidence type="ECO:0000313" key="4">
    <source>
        <dbReference type="Proteomes" id="UP000447434"/>
    </source>
</evidence>
<name>A0A6A4QG38_LUPAL</name>
<organism evidence="3 4">
    <name type="scientific">Lupinus albus</name>
    <name type="common">White lupine</name>
    <name type="synonym">Lupinus termis</name>
    <dbReference type="NCBI Taxonomy" id="3870"/>
    <lineage>
        <taxon>Eukaryota</taxon>
        <taxon>Viridiplantae</taxon>
        <taxon>Streptophyta</taxon>
        <taxon>Embryophyta</taxon>
        <taxon>Tracheophyta</taxon>
        <taxon>Spermatophyta</taxon>
        <taxon>Magnoliopsida</taxon>
        <taxon>eudicotyledons</taxon>
        <taxon>Gunneridae</taxon>
        <taxon>Pentapetalae</taxon>
        <taxon>rosids</taxon>
        <taxon>fabids</taxon>
        <taxon>Fabales</taxon>
        <taxon>Fabaceae</taxon>
        <taxon>Papilionoideae</taxon>
        <taxon>50 kb inversion clade</taxon>
        <taxon>genistoids sensu lato</taxon>
        <taxon>core genistoids</taxon>
        <taxon>Genisteae</taxon>
        <taxon>Lupinus</taxon>
    </lineage>
</organism>
<evidence type="ECO:0000313" key="3">
    <source>
        <dbReference type="EMBL" id="KAE9612499.1"/>
    </source>
</evidence>
<keyword evidence="4" id="KW-1185">Reference proteome</keyword>
<dbReference type="OrthoDB" id="5860827at2759"/>
<accession>A0A6A4QG38</accession>
<feature type="transmembrane region" description="Helical" evidence="1">
    <location>
        <begin position="164"/>
        <end position="185"/>
    </location>
</feature>
<dbReference type="EMBL" id="WOCE01000006">
    <property type="protein sequence ID" value="KAE9612499.1"/>
    <property type="molecule type" value="Genomic_DNA"/>
</dbReference>
<evidence type="ECO:0000256" key="2">
    <source>
        <dbReference type="SAM" id="SignalP"/>
    </source>
</evidence>
<keyword evidence="1" id="KW-0812">Transmembrane</keyword>
<dbReference type="Proteomes" id="UP000447434">
    <property type="component" value="Chromosome 6"/>
</dbReference>
<feature type="chain" id="PRO_5025457955" evidence="2">
    <location>
        <begin position="26"/>
        <end position="196"/>
    </location>
</feature>
<dbReference type="PANTHER" id="PTHR12861:SF3">
    <property type="entry name" value="TRANSLOCON-ASSOCIATED PROTEIN SUBUNIT BETA"/>
    <property type="match status" value="1"/>
</dbReference>
<sequence length="196" mass="21515">MADFMSKTLIALAVIAALLLCFSHAKDSDVPFIVAHKKATLNKLKSGTERVIVTIDIYNQGTSTAYDISLADENWPYEAFKLISGSTSKSWERLDAGGVLSNTFELEAKEKEAFSGEPAIVKFRVATKADLQEAYSNPILPLDILGNRLPENKFELAKRLLHKYGPLVSVILIVVAFVQLITSPTKSSAKGSKKKR</sequence>
<keyword evidence="1" id="KW-1133">Transmembrane helix</keyword>
<protein>
    <submittedName>
        <fullName evidence="3">Putative immunoglobulin-like protein</fullName>
    </submittedName>
</protein>
<dbReference type="GO" id="GO:0005783">
    <property type="term" value="C:endoplasmic reticulum"/>
    <property type="evidence" value="ECO:0007669"/>
    <property type="project" value="TreeGrafter"/>
</dbReference>
<gene>
    <name evidence="3" type="ORF">Lalb_Chr06g0173751</name>
</gene>
<comment type="caution">
    <text evidence="3">The sequence shown here is derived from an EMBL/GenBank/DDBJ whole genome shotgun (WGS) entry which is preliminary data.</text>
</comment>
<dbReference type="Pfam" id="PF05753">
    <property type="entry name" value="TRAP_beta"/>
    <property type="match status" value="1"/>
</dbReference>
<proteinExistence type="predicted"/>